<dbReference type="InterPro" id="IPR007110">
    <property type="entry name" value="Ig-like_dom"/>
</dbReference>
<dbReference type="InterPro" id="IPR036179">
    <property type="entry name" value="Ig-like_dom_sf"/>
</dbReference>
<dbReference type="InterPro" id="IPR003597">
    <property type="entry name" value="Ig_C1-set"/>
</dbReference>
<reference evidence="5" key="1">
    <citation type="submission" date="2025-08" db="UniProtKB">
        <authorList>
            <consortium name="RefSeq"/>
        </authorList>
    </citation>
    <scope>IDENTIFICATION</scope>
    <source>
        <tissue evidence="5">Skeletal muscle</tissue>
    </source>
</reference>
<dbReference type="KEGG" id="tsr:106551466"/>
<dbReference type="PROSITE" id="PS50835">
    <property type="entry name" value="IG_LIKE"/>
    <property type="match status" value="2"/>
</dbReference>
<dbReference type="SMART" id="SM00407">
    <property type="entry name" value="IGc1"/>
    <property type="match status" value="1"/>
</dbReference>
<dbReference type="Proteomes" id="UP000504617">
    <property type="component" value="Unplaced"/>
</dbReference>
<dbReference type="PANTHER" id="PTHR23411">
    <property type="entry name" value="TAPASIN"/>
    <property type="match status" value="1"/>
</dbReference>
<dbReference type="Gene3D" id="2.60.40.10">
    <property type="entry name" value="Immunoglobulins"/>
    <property type="match status" value="2"/>
</dbReference>
<dbReference type="CTD" id="6892"/>
<dbReference type="InterPro" id="IPR003599">
    <property type="entry name" value="Ig_sub"/>
</dbReference>
<dbReference type="InterPro" id="IPR003006">
    <property type="entry name" value="Ig/MHC_CS"/>
</dbReference>
<keyword evidence="1" id="KW-0393">Immunoglobulin domain</keyword>
<evidence type="ECO:0000256" key="2">
    <source>
        <dbReference type="SAM" id="MobiDB-lite"/>
    </source>
</evidence>
<proteinExistence type="predicted"/>
<sequence length="319" mass="33991">MHLPLQEVLLSMDEAGGAVLSVFTRTPHLESRLGQDVLLDCGFSAPPTAFSVEWRHQHGGAGQVILAYDGATQHMAVSEEGARLFLDPESSNVSLQLQGAQVRHEGTYICSVYLPHLQAQQAVELKIVQPPKVTLRPVPLPVPLNTHTDLACEIAGYYPQSVSVVWKWHTPSAPHKVLLETWESGHRQAPDGTYSFTSFARLPAAQQGDQGGSYSCHVSHAGLGPAGLQKTLKLKVAGSSAPSVEDVIGLFLVTFALLGFLQVLSRRVFGEAATTEPSSQNPPPPEALRPAASAPKEGQGDGKRQPSARGSSSPGPTPK</sequence>
<dbReference type="PROSITE" id="PS00290">
    <property type="entry name" value="IG_MHC"/>
    <property type="match status" value="1"/>
</dbReference>
<dbReference type="GeneID" id="106551466"/>
<feature type="compositionally biased region" description="Polar residues" evidence="2">
    <location>
        <begin position="308"/>
        <end position="319"/>
    </location>
</feature>
<evidence type="ECO:0000259" key="3">
    <source>
        <dbReference type="PROSITE" id="PS50835"/>
    </source>
</evidence>
<dbReference type="SUPFAM" id="SSF48726">
    <property type="entry name" value="Immunoglobulin"/>
    <property type="match status" value="2"/>
</dbReference>
<dbReference type="InterPro" id="IPR050380">
    <property type="entry name" value="Immune_Resp_Modulators"/>
</dbReference>
<dbReference type="InterPro" id="IPR013106">
    <property type="entry name" value="Ig_V-set"/>
</dbReference>
<dbReference type="OrthoDB" id="8929156at2759"/>
<dbReference type="InterPro" id="IPR013783">
    <property type="entry name" value="Ig-like_fold"/>
</dbReference>
<feature type="domain" description="Ig-like" evidence="3">
    <location>
        <begin position="131"/>
        <end position="233"/>
    </location>
</feature>
<dbReference type="Pfam" id="PF07686">
    <property type="entry name" value="V-set"/>
    <property type="match status" value="1"/>
</dbReference>
<gene>
    <name evidence="5" type="primary">TAPBP</name>
</gene>
<dbReference type="PRINTS" id="PR01669">
    <property type="entry name" value="TAPASIN"/>
</dbReference>
<protein>
    <submittedName>
        <fullName evidence="5">Tapasin</fullName>
    </submittedName>
</protein>
<organism evidence="4 5">
    <name type="scientific">Thamnophis sirtalis</name>
    <dbReference type="NCBI Taxonomy" id="35019"/>
    <lineage>
        <taxon>Eukaryota</taxon>
        <taxon>Metazoa</taxon>
        <taxon>Chordata</taxon>
        <taxon>Craniata</taxon>
        <taxon>Vertebrata</taxon>
        <taxon>Euteleostomi</taxon>
        <taxon>Lepidosauria</taxon>
        <taxon>Squamata</taxon>
        <taxon>Bifurcata</taxon>
        <taxon>Unidentata</taxon>
        <taxon>Episquamata</taxon>
        <taxon>Toxicofera</taxon>
        <taxon>Serpentes</taxon>
        <taxon>Colubroidea</taxon>
        <taxon>Colubridae</taxon>
        <taxon>Natricinae</taxon>
        <taxon>Thamnophis</taxon>
    </lineage>
</organism>
<keyword evidence="4" id="KW-1185">Reference proteome</keyword>
<evidence type="ECO:0000313" key="4">
    <source>
        <dbReference type="Proteomes" id="UP000504617"/>
    </source>
</evidence>
<accession>A0A6I9YLD1</accession>
<name>A0A6I9YLD1_9SAUR</name>
<dbReference type="Pfam" id="PF07654">
    <property type="entry name" value="C1-set"/>
    <property type="match status" value="1"/>
</dbReference>
<dbReference type="InterPro" id="IPR008056">
    <property type="entry name" value="Tapasin"/>
</dbReference>
<dbReference type="GO" id="GO:0019885">
    <property type="term" value="P:antigen processing and presentation of endogenous peptide antigen via MHC class I"/>
    <property type="evidence" value="ECO:0007669"/>
    <property type="project" value="InterPro"/>
</dbReference>
<dbReference type="AlphaFoldDB" id="A0A6I9YLD1"/>
<dbReference type="SMART" id="SM00409">
    <property type="entry name" value="IG"/>
    <property type="match status" value="2"/>
</dbReference>
<feature type="domain" description="Ig-like" evidence="3">
    <location>
        <begin position="4"/>
        <end position="112"/>
    </location>
</feature>
<evidence type="ECO:0000313" key="5">
    <source>
        <dbReference type="RefSeq" id="XP_013925047.1"/>
    </source>
</evidence>
<dbReference type="GO" id="GO:0016020">
    <property type="term" value="C:membrane"/>
    <property type="evidence" value="ECO:0007669"/>
    <property type="project" value="InterPro"/>
</dbReference>
<dbReference type="RefSeq" id="XP_013925047.1">
    <property type="nucleotide sequence ID" value="XM_014069572.1"/>
</dbReference>
<evidence type="ECO:0000256" key="1">
    <source>
        <dbReference type="ARBA" id="ARBA00023319"/>
    </source>
</evidence>
<feature type="region of interest" description="Disordered" evidence="2">
    <location>
        <begin position="273"/>
        <end position="319"/>
    </location>
</feature>